<feature type="region of interest" description="Disordered" evidence="1">
    <location>
        <begin position="1"/>
        <end position="52"/>
    </location>
</feature>
<feature type="compositionally biased region" description="Basic and acidic residues" evidence="1">
    <location>
        <begin position="8"/>
        <end position="25"/>
    </location>
</feature>
<dbReference type="KEGG" id="moc:BB934_45680"/>
<gene>
    <name evidence="3" type="ORF">BB934_45680</name>
</gene>
<organism evidence="3">
    <name type="scientific">Microvirga ossetica</name>
    <dbReference type="NCBI Taxonomy" id="1882682"/>
    <lineage>
        <taxon>Bacteria</taxon>
        <taxon>Pseudomonadati</taxon>
        <taxon>Pseudomonadota</taxon>
        <taxon>Alphaproteobacteria</taxon>
        <taxon>Hyphomicrobiales</taxon>
        <taxon>Methylobacteriaceae</taxon>
        <taxon>Microvirga</taxon>
    </lineage>
</organism>
<accession>A0A1B2F020</accession>
<dbReference type="Gene3D" id="2.30.30.40">
    <property type="entry name" value="SH3 Domains"/>
    <property type="match status" value="1"/>
</dbReference>
<evidence type="ECO:0000313" key="3">
    <source>
        <dbReference type="EMBL" id="ANY85552.1"/>
    </source>
</evidence>
<feature type="domain" description="SH3b" evidence="2">
    <location>
        <begin position="40"/>
        <end position="89"/>
    </location>
</feature>
<dbReference type="Pfam" id="PF08239">
    <property type="entry name" value="SH3_3"/>
    <property type="match status" value="1"/>
</dbReference>
<evidence type="ECO:0000256" key="1">
    <source>
        <dbReference type="SAM" id="MobiDB-lite"/>
    </source>
</evidence>
<dbReference type="EMBL" id="CP016621">
    <property type="protein sequence ID" value="ANY85552.1"/>
    <property type="molecule type" value="Genomic_DNA"/>
</dbReference>
<keyword evidence="3" id="KW-0614">Plasmid</keyword>
<name>A0A1B2F020_9HYPH</name>
<evidence type="ECO:0000259" key="2">
    <source>
        <dbReference type="Pfam" id="PF08239"/>
    </source>
</evidence>
<sequence length="93" mass="10606">MYENGAWEPKDGRQRASLLKPERLPSSDTCIVNDPTGTPLAVRASPRGTKVGELSNGTEVEVLQFDRDDRNRRWARIRSNAWVFANYLDCARR</sequence>
<reference evidence="3" key="1">
    <citation type="submission" date="2016-07" db="EMBL/GenBank/DDBJ databases">
        <title>Microvirga ossetica sp. nov. a new species of rhizobia isolated from root nodules of the legume species Vicia alpestris Steven originated from North Ossetia region in the Caucasus.</title>
        <authorList>
            <person name="Safronova V.I."/>
            <person name="Kuznetsova I.G."/>
            <person name="Sazanova A.L."/>
            <person name="Belimov A."/>
            <person name="Andronov E."/>
            <person name="Osledkin Y.S."/>
            <person name="Onishchuk O.P."/>
            <person name="Kurchak O.N."/>
            <person name="Shaposhnikov A.I."/>
            <person name="Willems A."/>
            <person name="Tikhonovich I.A."/>
        </authorList>
    </citation>
    <scope>NUCLEOTIDE SEQUENCE [LARGE SCALE GENOMIC DNA]</scope>
    <source>
        <strain evidence="3">V5/3M</strain>
        <plasmid evidence="3">unnamed5</plasmid>
    </source>
</reference>
<protein>
    <recommendedName>
        <fullName evidence="2">SH3b domain-containing protein</fullName>
    </recommendedName>
</protein>
<dbReference type="InterPro" id="IPR003646">
    <property type="entry name" value="SH3-like_bac-type"/>
</dbReference>
<dbReference type="AlphaFoldDB" id="A0A1B2F020"/>
<proteinExistence type="predicted"/>
<geneLocation type="plasmid" evidence="3">
    <name>unnamed5</name>
</geneLocation>